<reference evidence="4" key="2">
    <citation type="submission" date="2021-02" db="EMBL/GenBank/DDBJ databases">
        <title>Aspergillus chevalieri M1 genome sequence.</title>
        <authorList>
            <person name="Kadooka C."/>
            <person name="Mori K."/>
            <person name="Futagami T."/>
        </authorList>
    </citation>
    <scope>NUCLEOTIDE SEQUENCE</scope>
    <source>
        <strain evidence="4">M1</strain>
    </source>
</reference>
<dbReference type="Gene3D" id="2.170.260.10">
    <property type="entry name" value="paz domain"/>
    <property type="match status" value="1"/>
</dbReference>
<evidence type="ECO:0000313" key="5">
    <source>
        <dbReference type="Proteomes" id="UP000637239"/>
    </source>
</evidence>
<evidence type="ECO:0000259" key="3">
    <source>
        <dbReference type="PROSITE" id="PS50822"/>
    </source>
</evidence>
<dbReference type="SUPFAM" id="SSF53098">
    <property type="entry name" value="Ribonuclease H-like"/>
    <property type="match status" value="1"/>
</dbReference>
<dbReference type="PANTHER" id="PTHR22891">
    <property type="entry name" value="EUKARYOTIC TRANSLATION INITIATION FACTOR 2C"/>
    <property type="match status" value="1"/>
</dbReference>
<dbReference type="Pfam" id="PF16486">
    <property type="entry name" value="ArgoN"/>
    <property type="match status" value="1"/>
</dbReference>
<proteinExistence type="predicted"/>
<dbReference type="InterPro" id="IPR032473">
    <property type="entry name" value="Argonaute_Mid_dom"/>
</dbReference>
<dbReference type="Pfam" id="PF08699">
    <property type="entry name" value="ArgoL1"/>
    <property type="match status" value="1"/>
</dbReference>
<sequence length="910" mass="102887">MSTNNSRPAFAGDPTLDNPKLIIDSCRNVDLPLAAFNLNNMYAIPTENVPRPGFNNTGKEVEVSMNAFGITKYPSRTVYQYDVHIGNGAEKTAVIKKVWSSNARKNALRQTIFDGQKLAWSMTNYRDGLNVEVDLDSEQGRPAGKTPNRFRLVVRPTKTVNLAVLKGWLDGKISMQESVLEALNFLDHVLREYPSQKFLAIKRSFFDENGENQDLGNGVLAFKGVYQAIRPAINRGLVVNVDVSNTCFWARTSFMGAAMAVLDARDRQHLIHLLKPIDDGHGGKTESNGFYEIHRRLKKLQVQPHYRGCPVLGTNFIVKGLINGNARQYTIDLVDKATGKKETINIETYFRRKYNLALDYWELPMVEMTKKGVVYPMEVLTIHGLHKYPWKLNEYQTSHMIKYAASRPADRLNSVQKSKKMLDHANDPVLQNFGLQIDNNMIRTKARLLPNPEIQFGGNQRHNPGTNGRWDLRGKKFYQPNQKPLEAWGVGYFVGKRNAVNRTQVESFCDSFIKLYMGHGGSVSKRPNIVELREDIGEAVKRLYNTTGVKFQKDPQLLVIIVPDKNSFTYARIKKSCDCRWGVPSQVLQAGHVAKGNPQYVSNVLMKVNAKLGGTTSRAIPKVPEAGLRSHSMIIGADVTHPTLGVWSPSMAAMAVCMDTFGGRYWGACETNGERNEMIARSNIEVMLTPLVREWMATVGRGRAPEHVYYFRDGVSTGQFDQVLQQEVFDMKSIFMKLTQDQWKGKFTVVVANKRHHLRAFPKPGDRNTSDKNGNPLPGILVERDVTSPHDWDFLLYSHIALQGTSRPVHYHVIFDQIKHRPQELENMIYDHCYQYMRSTTSVSLFPAVYYAHLVATRARHHEDVPASSGPQSGPEVKMTNPKPANRPVDPRLLPIHGTSNRLTFGMWFV</sequence>
<dbReference type="AlphaFoldDB" id="A0A7R7VJ17"/>
<dbReference type="SUPFAM" id="SSF101690">
    <property type="entry name" value="PAZ domain"/>
    <property type="match status" value="1"/>
</dbReference>
<dbReference type="KEGG" id="ache:ACHE_21075A"/>
<dbReference type="Gene3D" id="3.40.50.2300">
    <property type="match status" value="1"/>
</dbReference>
<dbReference type="Pfam" id="PF16487">
    <property type="entry name" value="ArgoMid"/>
    <property type="match status" value="1"/>
</dbReference>
<dbReference type="InterPro" id="IPR014811">
    <property type="entry name" value="ArgoL1"/>
</dbReference>
<dbReference type="CDD" id="cd04657">
    <property type="entry name" value="Piwi_ago-like"/>
    <property type="match status" value="1"/>
</dbReference>
<dbReference type="InterPro" id="IPR032472">
    <property type="entry name" value="ArgoL2"/>
</dbReference>
<dbReference type="Proteomes" id="UP000637239">
    <property type="component" value="Chromosome 2"/>
</dbReference>
<dbReference type="SMART" id="SM00950">
    <property type="entry name" value="Piwi"/>
    <property type="match status" value="1"/>
</dbReference>
<dbReference type="Pfam" id="PF02170">
    <property type="entry name" value="PAZ"/>
    <property type="match status" value="1"/>
</dbReference>
<dbReference type="InterPro" id="IPR045246">
    <property type="entry name" value="Piwi_ago-like"/>
</dbReference>
<name>A0A7R7VJ17_ASPCH</name>
<dbReference type="InterPro" id="IPR012337">
    <property type="entry name" value="RNaseH-like_sf"/>
</dbReference>
<accession>A0A7R7VJ17</accession>
<dbReference type="EMBL" id="AP024417">
    <property type="protein sequence ID" value="BCR85617.1"/>
    <property type="molecule type" value="Genomic_DNA"/>
</dbReference>
<feature type="domain" description="PAZ" evidence="2">
    <location>
        <begin position="269"/>
        <end position="384"/>
    </location>
</feature>
<feature type="domain" description="Piwi" evidence="3">
    <location>
        <begin position="557"/>
        <end position="864"/>
    </location>
</feature>
<evidence type="ECO:0000259" key="2">
    <source>
        <dbReference type="PROSITE" id="PS50821"/>
    </source>
</evidence>
<dbReference type="InterPro" id="IPR036085">
    <property type="entry name" value="PAZ_dom_sf"/>
</dbReference>
<dbReference type="InterPro" id="IPR036397">
    <property type="entry name" value="RNaseH_sf"/>
</dbReference>
<keyword evidence="5" id="KW-1185">Reference proteome</keyword>
<feature type="region of interest" description="Disordered" evidence="1">
    <location>
        <begin position="862"/>
        <end position="893"/>
    </location>
</feature>
<dbReference type="InterPro" id="IPR003165">
    <property type="entry name" value="Piwi"/>
</dbReference>
<dbReference type="Pfam" id="PF02171">
    <property type="entry name" value="Piwi"/>
    <property type="match status" value="1"/>
</dbReference>
<dbReference type="Gene3D" id="3.30.420.10">
    <property type="entry name" value="Ribonuclease H-like superfamily/Ribonuclease H"/>
    <property type="match status" value="1"/>
</dbReference>
<dbReference type="InterPro" id="IPR032474">
    <property type="entry name" value="Argonaute_N"/>
</dbReference>
<dbReference type="GO" id="GO:0003723">
    <property type="term" value="F:RNA binding"/>
    <property type="evidence" value="ECO:0007669"/>
    <property type="project" value="InterPro"/>
</dbReference>
<dbReference type="InterPro" id="IPR003100">
    <property type="entry name" value="PAZ_dom"/>
</dbReference>
<evidence type="ECO:0008006" key="6">
    <source>
        <dbReference type="Google" id="ProtNLM"/>
    </source>
</evidence>
<organism evidence="4 5">
    <name type="scientific">Aspergillus chevalieri</name>
    <name type="common">Eurotium chevalieri</name>
    <dbReference type="NCBI Taxonomy" id="182096"/>
    <lineage>
        <taxon>Eukaryota</taxon>
        <taxon>Fungi</taxon>
        <taxon>Dikarya</taxon>
        <taxon>Ascomycota</taxon>
        <taxon>Pezizomycotina</taxon>
        <taxon>Eurotiomycetes</taxon>
        <taxon>Eurotiomycetidae</taxon>
        <taxon>Eurotiales</taxon>
        <taxon>Aspergillaceae</taxon>
        <taxon>Aspergillus</taxon>
        <taxon>Aspergillus subgen. Aspergillus</taxon>
    </lineage>
</organism>
<protein>
    <recommendedName>
        <fullName evidence="6">Eukaryotic translation initiation factor 2c</fullName>
    </recommendedName>
</protein>
<reference evidence="4" key="1">
    <citation type="submission" date="2021-01" db="EMBL/GenBank/DDBJ databases">
        <authorList>
            <consortium name="Aspergillus chevalieri M1 genome sequencing consortium"/>
            <person name="Kazuki M."/>
            <person name="Futagami T."/>
        </authorList>
    </citation>
    <scope>NUCLEOTIDE SEQUENCE</scope>
    <source>
        <strain evidence="4">M1</strain>
    </source>
</reference>
<dbReference type="Pfam" id="PF16488">
    <property type="entry name" value="ArgoL2"/>
    <property type="match status" value="1"/>
</dbReference>
<evidence type="ECO:0000313" key="4">
    <source>
        <dbReference type="EMBL" id="BCR85617.1"/>
    </source>
</evidence>
<dbReference type="PROSITE" id="PS50822">
    <property type="entry name" value="PIWI"/>
    <property type="match status" value="1"/>
</dbReference>
<dbReference type="CDD" id="cd02846">
    <property type="entry name" value="PAZ_argonaute_like"/>
    <property type="match status" value="1"/>
</dbReference>
<gene>
    <name evidence="4" type="ORF">ACHE_21075A</name>
</gene>
<dbReference type="PROSITE" id="PS50821">
    <property type="entry name" value="PAZ"/>
    <property type="match status" value="1"/>
</dbReference>
<dbReference type="GeneID" id="66979976"/>
<dbReference type="SMART" id="SM01163">
    <property type="entry name" value="DUF1785"/>
    <property type="match status" value="1"/>
</dbReference>
<evidence type="ECO:0000256" key="1">
    <source>
        <dbReference type="SAM" id="MobiDB-lite"/>
    </source>
</evidence>
<dbReference type="RefSeq" id="XP_043134139.1">
    <property type="nucleotide sequence ID" value="XM_043285448.1"/>
</dbReference>